<proteinExistence type="inferred from homology"/>
<dbReference type="InterPro" id="IPR036397">
    <property type="entry name" value="RNaseH_sf"/>
</dbReference>
<dbReference type="AlphaFoldDB" id="A0A5K3ETP8"/>
<dbReference type="GO" id="GO:0004535">
    <property type="term" value="F:poly(A)-specific ribonuclease activity"/>
    <property type="evidence" value="ECO:0007669"/>
    <property type="project" value="UniProtKB-EC"/>
</dbReference>
<evidence type="ECO:0000313" key="16">
    <source>
        <dbReference type="WBParaSite" id="MCU_002972-RA"/>
    </source>
</evidence>
<dbReference type="PANTHER" id="PTHR10797">
    <property type="entry name" value="CCR4-NOT TRANSCRIPTION COMPLEX SUBUNIT"/>
    <property type="match status" value="1"/>
</dbReference>
<comment type="subcellular location">
    <subcellularLocation>
        <location evidence="3">Cytoplasm</location>
    </subcellularLocation>
    <subcellularLocation>
        <location evidence="2">Nucleus</location>
    </subcellularLocation>
</comment>
<evidence type="ECO:0000256" key="14">
    <source>
        <dbReference type="ARBA" id="ARBA00023242"/>
    </source>
</evidence>
<dbReference type="SUPFAM" id="SSF53098">
    <property type="entry name" value="Ribonuclease H-like"/>
    <property type="match status" value="1"/>
</dbReference>
<feature type="region of interest" description="Disordered" evidence="15">
    <location>
        <begin position="1"/>
        <end position="22"/>
    </location>
</feature>
<keyword evidence="7" id="KW-0540">Nuclease</keyword>
<evidence type="ECO:0000256" key="7">
    <source>
        <dbReference type="ARBA" id="ARBA00022722"/>
    </source>
</evidence>
<evidence type="ECO:0000256" key="4">
    <source>
        <dbReference type="ARBA" id="ARBA00008372"/>
    </source>
</evidence>
<keyword evidence="12" id="KW-0805">Transcription regulation</keyword>
<comment type="catalytic activity">
    <reaction evidence="1">
        <text>Exonucleolytic cleavage of poly(A) to 5'-AMP.</text>
        <dbReference type="EC" id="3.1.13.4"/>
    </reaction>
</comment>
<dbReference type="InterPro" id="IPR039637">
    <property type="entry name" value="CNOT7/CNOT8/Pop2"/>
</dbReference>
<evidence type="ECO:0000256" key="10">
    <source>
        <dbReference type="ARBA" id="ARBA00022839"/>
    </source>
</evidence>
<dbReference type="EC" id="3.1.13.4" evidence="5"/>
<dbReference type="GO" id="GO:0046872">
    <property type="term" value="F:metal ion binding"/>
    <property type="evidence" value="ECO:0007669"/>
    <property type="project" value="UniProtKB-KW"/>
</dbReference>
<dbReference type="WBParaSite" id="MCU_002972-RA">
    <property type="protein sequence ID" value="MCU_002972-RA"/>
    <property type="gene ID" value="MCU_002972"/>
</dbReference>
<dbReference type="GO" id="GO:0003723">
    <property type="term" value="F:RNA binding"/>
    <property type="evidence" value="ECO:0007669"/>
    <property type="project" value="UniProtKB-KW"/>
</dbReference>
<evidence type="ECO:0000256" key="11">
    <source>
        <dbReference type="ARBA" id="ARBA00022884"/>
    </source>
</evidence>
<evidence type="ECO:0000256" key="13">
    <source>
        <dbReference type="ARBA" id="ARBA00023163"/>
    </source>
</evidence>
<keyword evidence="10" id="KW-0269">Exonuclease</keyword>
<feature type="compositionally biased region" description="Polar residues" evidence="15">
    <location>
        <begin position="356"/>
        <end position="369"/>
    </location>
</feature>
<keyword evidence="9" id="KW-0378">Hydrolase</keyword>
<dbReference type="GO" id="GO:0005634">
    <property type="term" value="C:nucleus"/>
    <property type="evidence" value="ECO:0007669"/>
    <property type="project" value="UniProtKB-SubCell"/>
</dbReference>
<reference evidence="16" key="1">
    <citation type="submission" date="2019-11" db="UniProtKB">
        <authorList>
            <consortium name="WormBaseParasite"/>
        </authorList>
    </citation>
    <scope>IDENTIFICATION</scope>
</reference>
<dbReference type="InterPro" id="IPR006941">
    <property type="entry name" value="RNase_CAF1"/>
</dbReference>
<dbReference type="GO" id="GO:0005737">
    <property type="term" value="C:cytoplasm"/>
    <property type="evidence" value="ECO:0007669"/>
    <property type="project" value="UniProtKB-SubCell"/>
</dbReference>
<keyword evidence="14" id="KW-0539">Nucleus</keyword>
<comment type="similarity">
    <text evidence="4">Belongs to the CAF1 family.</text>
</comment>
<evidence type="ECO:0000256" key="15">
    <source>
        <dbReference type="SAM" id="MobiDB-lite"/>
    </source>
</evidence>
<sequence length="369" mass="41547">MAITTDMYIGQHSRHNQGPSHLGHNLQYHPNSIPQGLHNLSNPSTCHMAFNGYSAATRVMDVWASNFSEGMRLVRRLARSARYVAVDTEFPGVVAKVFGEYVNTFEQAYHNIKVNIDMLRPIQIGFSFFGERGQCVDLVSTVQFNLKWNVDNETHAADSIQLLQDCGIDFYKLKRDGIELLEFAEAFLVSGLALNDQITWIGFHSAYDFAYMMKICTDWLQMPENFSEFQHLLILFFPRIVDLKAIMNEHKFLKGGLQELADALHVQRVGYKHQAGSDSMLTGETFFRFLEEHSDGKLDKRVVNLVYGLNYCPNGSTNAFFPMSGCSLGPELSSFYVTGLSNSQRNKTHSADHSGRTSPEGSMSGHKSS</sequence>
<evidence type="ECO:0000256" key="3">
    <source>
        <dbReference type="ARBA" id="ARBA00004496"/>
    </source>
</evidence>
<evidence type="ECO:0000256" key="9">
    <source>
        <dbReference type="ARBA" id="ARBA00022801"/>
    </source>
</evidence>
<evidence type="ECO:0000256" key="2">
    <source>
        <dbReference type="ARBA" id="ARBA00004123"/>
    </source>
</evidence>
<keyword evidence="13" id="KW-0804">Transcription</keyword>
<evidence type="ECO:0000256" key="1">
    <source>
        <dbReference type="ARBA" id="ARBA00001663"/>
    </source>
</evidence>
<name>A0A5K3ETP8_MESCO</name>
<organism evidence="16">
    <name type="scientific">Mesocestoides corti</name>
    <name type="common">Flatworm</name>
    <dbReference type="NCBI Taxonomy" id="53468"/>
    <lineage>
        <taxon>Eukaryota</taxon>
        <taxon>Metazoa</taxon>
        <taxon>Spiralia</taxon>
        <taxon>Lophotrochozoa</taxon>
        <taxon>Platyhelminthes</taxon>
        <taxon>Cestoda</taxon>
        <taxon>Eucestoda</taxon>
        <taxon>Cyclophyllidea</taxon>
        <taxon>Mesocestoididae</taxon>
        <taxon>Mesocestoides</taxon>
    </lineage>
</organism>
<keyword evidence="11" id="KW-0694">RNA-binding</keyword>
<keyword evidence="8" id="KW-0479">Metal-binding</keyword>
<feature type="region of interest" description="Disordered" evidence="15">
    <location>
        <begin position="343"/>
        <end position="369"/>
    </location>
</feature>
<dbReference type="Gene3D" id="3.30.420.10">
    <property type="entry name" value="Ribonuclease H-like superfamily/Ribonuclease H"/>
    <property type="match status" value="1"/>
</dbReference>
<evidence type="ECO:0000256" key="12">
    <source>
        <dbReference type="ARBA" id="ARBA00023015"/>
    </source>
</evidence>
<keyword evidence="6" id="KW-0963">Cytoplasm</keyword>
<evidence type="ECO:0000256" key="8">
    <source>
        <dbReference type="ARBA" id="ARBA00022723"/>
    </source>
</evidence>
<evidence type="ECO:0000256" key="6">
    <source>
        <dbReference type="ARBA" id="ARBA00022490"/>
    </source>
</evidence>
<dbReference type="InterPro" id="IPR012337">
    <property type="entry name" value="RNaseH-like_sf"/>
</dbReference>
<protein>
    <recommendedName>
        <fullName evidence="5">poly(A)-specific ribonuclease</fullName>
        <ecNumber evidence="5">3.1.13.4</ecNumber>
    </recommendedName>
</protein>
<dbReference type="Pfam" id="PF04857">
    <property type="entry name" value="CAF1"/>
    <property type="match status" value="2"/>
</dbReference>
<accession>A0A5K3ETP8</accession>
<evidence type="ECO:0000256" key="5">
    <source>
        <dbReference type="ARBA" id="ARBA00012161"/>
    </source>
</evidence>
<dbReference type="GO" id="GO:0030014">
    <property type="term" value="C:CCR4-NOT complex"/>
    <property type="evidence" value="ECO:0007669"/>
    <property type="project" value="InterPro"/>
</dbReference>